<comment type="caution">
    <text evidence="3">The sequence shown here is derived from an EMBL/GenBank/DDBJ whole genome shotgun (WGS) entry which is preliminary data.</text>
</comment>
<name>A0ABQ2A915_9BACT</name>
<dbReference type="EMBL" id="BMGY01000021">
    <property type="protein sequence ID" value="GGH86810.1"/>
    <property type="molecule type" value="Genomic_DNA"/>
</dbReference>
<dbReference type="RefSeq" id="WP_188562335.1">
    <property type="nucleotide sequence ID" value="NZ_BMGY01000021.1"/>
</dbReference>
<evidence type="ECO:0000256" key="2">
    <source>
        <dbReference type="ARBA" id="ARBA00022679"/>
    </source>
</evidence>
<accession>A0ABQ2A915</accession>
<dbReference type="Proteomes" id="UP000637774">
    <property type="component" value="Unassembled WGS sequence"/>
</dbReference>
<evidence type="ECO:0008006" key="5">
    <source>
        <dbReference type="Google" id="ProtNLM"/>
    </source>
</evidence>
<evidence type="ECO:0000313" key="3">
    <source>
        <dbReference type="EMBL" id="GGH86810.1"/>
    </source>
</evidence>
<gene>
    <name evidence="3" type="ORF">GCM10011495_24260</name>
</gene>
<proteinExistence type="predicted"/>
<protein>
    <recommendedName>
        <fullName evidence="5">Glycosyl transferase family 11</fullName>
    </recommendedName>
</protein>
<reference evidence="4" key="1">
    <citation type="journal article" date="2019" name="Int. J. Syst. Evol. Microbiol.">
        <title>The Global Catalogue of Microorganisms (GCM) 10K type strain sequencing project: providing services to taxonomists for standard genome sequencing and annotation.</title>
        <authorList>
            <consortium name="The Broad Institute Genomics Platform"/>
            <consortium name="The Broad Institute Genome Sequencing Center for Infectious Disease"/>
            <person name="Wu L."/>
            <person name="Ma J."/>
        </authorList>
    </citation>
    <scope>NUCLEOTIDE SEQUENCE [LARGE SCALE GENOMIC DNA]</scope>
    <source>
        <strain evidence="4">CGMCC 1.14966</strain>
    </source>
</reference>
<keyword evidence="2" id="KW-0808">Transferase</keyword>
<evidence type="ECO:0000256" key="1">
    <source>
        <dbReference type="ARBA" id="ARBA00022676"/>
    </source>
</evidence>
<organism evidence="3 4">
    <name type="scientific">Hymenobacter frigidus</name>
    <dbReference type="NCBI Taxonomy" id="1524095"/>
    <lineage>
        <taxon>Bacteria</taxon>
        <taxon>Pseudomonadati</taxon>
        <taxon>Bacteroidota</taxon>
        <taxon>Cytophagia</taxon>
        <taxon>Cytophagales</taxon>
        <taxon>Hymenobacteraceae</taxon>
        <taxon>Hymenobacter</taxon>
    </lineage>
</organism>
<dbReference type="InterPro" id="IPR002516">
    <property type="entry name" value="Glyco_trans_11"/>
</dbReference>
<keyword evidence="1" id="KW-0328">Glycosyltransferase</keyword>
<dbReference type="Pfam" id="PF01531">
    <property type="entry name" value="Glyco_transf_11"/>
    <property type="match status" value="1"/>
</dbReference>
<sequence length="311" mass="35398">MVILTQDLDGFGNHLLLTSHFLVNAVQHNYELAIPSFERYAPYFEGPTGKPTAFFGRLPVRLHTDQLATELLYRGLRSRWGGGALLRLPWLHRLLGVRVVVDLPSGDVDLNSPAYLAQARDPHLHLLVHGWQYRDKINFTRHSDLLRRFFRPIAAHREAVARVLATNREGGVDVLVGVHIRRGDYAGWHGGAFLYSNATYVRAMRETQALFPAEARVRFLLFSNEPIVDEDFAEFDTGRSTDHPVEDLYAMAGCDYIVGPLSTYSMWASFYGRVPLCHLHRPDQPIRTLGEFVVFEDQETVRWEATMPSVV</sequence>
<keyword evidence="4" id="KW-1185">Reference proteome</keyword>
<evidence type="ECO:0000313" key="4">
    <source>
        <dbReference type="Proteomes" id="UP000637774"/>
    </source>
</evidence>